<dbReference type="AlphaFoldDB" id="A0AAD7WJ54"/>
<proteinExistence type="predicted"/>
<evidence type="ECO:0000313" key="2">
    <source>
        <dbReference type="EMBL" id="KAJ8398951.1"/>
    </source>
</evidence>
<dbReference type="Proteomes" id="UP001221898">
    <property type="component" value="Unassembled WGS sequence"/>
</dbReference>
<evidence type="ECO:0000313" key="3">
    <source>
        <dbReference type="Proteomes" id="UP001221898"/>
    </source>
</evidence>
<feature type="region of interest" description="Disordered" evidence="1">
    <location>
        <begin position="69"/>
        <end position="95"/>
    </location>
</feature>
<comment type="caution">
    <text evidence="2">The sequence shown here is derived from an EMBL/GenBank/DDBJ whole genome shotgun (WGS) entry which is preliminary data.</text>
</comment>
<reference evidence="2" key="1">
    <citation type="journal article" date="2023" name="Science">
        <title>Genome structures resolve the early diversification of teleost fishes.</title>
        <authorList>
            <person name="Parey E."/>
            <person name="Louis A."/>
            <person name="Montfort J."/>
            <person name="Bouchez O."/>
            <person name="Roques C."/>
            <person name="Iampietro C."/>
            <person name="Lluch J."/>
            <person name="Castinel A."/>
            <person name="Donnadieu C."/>
            <person name="Desvignes T."/>
            <person name="Floi Bucao C."/>
            <person name="Jouanno E."/>
            <person name="Wen M."/>
            <person name="Mejri S."/>
            <person name="Dirks R."/>
            <person name="Jansen H."/>
            <person name="Henkel C."/>
            <person name="Chen W.J."/>
            <person name="Zahm M."/>
            <person name="Cabau C."/>
            <person name="Klopp C."/>
            <person name="Thompson A.W."/>
            <person name="Robinson-Rechavi M."/>
            <person name="Braasch I."/>
            <person name="Lecointre G."/>
            <person name="Bobe J."/>
            <person name="Postlethwait J.H."/>
            <person name="Berthelot C."/>
            <person name="Roest Crollius H."/>
            <person name="Guiguen Y."/>
        </authorList>
    </citation>
    <scope>NUCLEOTIDE SEQUENCE</scope>
    <source>
        <strain evidence="2">NC1722</strain>
    </source>
</reference>
<protein>
    <submittedName>
        <fullName evidence="2">Uncharacterized protein</fullName>
    </submittedName>
</protein>
<keyword evidence="3" id="KW-1185">Reference proteome</keyword>
<sequence length="95" mass="10612">MQSQQVFHMQLVRGSLLPAAIELLRKVQAVSRRQRPKEKRCKGGRAVRQRTRSALGALRICPLLSAAPKPRPVRIDPTDPRERIKQKVTGAALAP</sequence>
<name>A0AAD7WJ54_9TELE</name>
<feature type="compositionally biased region" description="Basic and acidic residues" evidence="1">
    <location>
        <begin position="73"/>
        <end position="85"/>
    </location>
</feature>
<dbReference type="EMBL" id="JAINUG010000086">
    <property type="protein sequence ID" value="KAJ8398951.1"/>
    <property type="molecule type" value="Genomic_DNA"/>
</dbReference>
<organism evidence="2 3">
    <name type="scientific">Aldrovandia affinis</name>
    <dbReference type="NCBI Taxonomy" id="143900"/>
    <lineage>
        <taxon>Eukaryota</taxon>
        <taxon>Metazoa</taxon>
        <taxon>Chordata</taxon>
        <taxon>Craniata</taxon>
        <taxon>Vertebrata</taxon>
        <taxon>Euteleostomi</taxon>
        <taxon>Actinopterygii</taxon>
        <taxon>Neopterygii</taxon>
        <taxon>Teleostei</taxon>
        <taxon>Notacanthiformes</taxon>
        <taxon>Halosauridae</taxon>
        <taxon>Aldrovandia</taxon>
    </lineage>
</organism>
<accession>A0AAD7WJ54</accession>
<gene>
    <name evidence="2" type="ORF">AAFF_G00416180</name>
</gene>
<evidence type="ECO:0000256" key="1">
    <source>
        <dbReference type="SAM" id="MobiDB-lite"/>
    </source>
</evidence>